<gene>
    <name evidence="2" type="ORF">EYF80_001829</name>
</gene>
<feature type="compositionally biased region" description="Basic and acidic residues" evidence="1">
    <location>
        <begin position="33"/>
        <end position="51"/>
    </location>
</feature>
<evidence type="ECO:0000256" key="1">
    <source>
        <dbReference type="SAM" id="MobiDB-lite"/>
    </source>
</evidence>
<proteinExistence type="predicted"/>
<comment type="caution">
    <text evidence="2">The sequence shown here is derived from an EMBL/GenBank/DDBJ whole genome shotgun (WGS) entry which is preliminary data.</text>
</comment>
<evidence type="ECO:0000313" key="2">
    <source>
        <dbReference type="EMBL" id="TNN87865.1"/>
    </source>
</evidence>
<feature type="region of interest" description="Disordered" evidence="1">
    <location>
        <begin position="217"/>
        <end position="241"/>
    </location>
</feature>
<feature type="compositionally biased region" description="Polar residues" evidence="1">
    <location>
        <begin position="219"/>
        <end position="229"/>
    </location>
</feature>
<dbReference type="Proteomes" id="UP000314294">
    <property type="component" value="Unassembled WGS sequence"/>
</dbReference>
<reference evidence="2 3" key="1">
    <citation type="submission" date="2019-03" db="EMBL/GenBank/DDBJ databases">
        <title>First draft genome of Liparis tanakae, snailfish: a comprehensive survey of snailfish specific genes.</title>
        <authorList>
            <person name="Kim W."/>
            <person name="Song I."/>
            <person name="Jeong J.-H."/>
            <person name="Kim D."/>
            <person name="Kim S."/>
            <person name="Ryu S."/>
            <person name="Song J.Y."/>
            <person name="Lee S.K."/>
        </authorList>
    </citation>
    <scope>NUCLEOTIDE SEQUENCE [LARGE SCALE GENOMIC DNA]</scope>
    <source>
        <tissue evidence="2">Muscle</tissue>
    </source>
</reference>
<keyword evidence="3" id="KW-1185">Reference proteome</keyword>
<accession>A0A4Z2JC22</accession>
<organism evidence="2 3">
    <name type="scientific">Liparis tanakae</name>
    <name type="common">Tanaka's snailfish</name>
    <dbReference type="NCBI Taxonomy" id="230148"/>
    <lineage>
        <taxon>Eukaryota</taxon>
        <taxon>Metazoa</taxon>
        <taxon>Chordata</taxon>
        <taxon>Craniata</taxon>
        <taxon>Vertebrata</taxon>
        <taxon>Euteleostomi</taxon>
        <taxon>Actinopterygii</taxon>
        <taxon>Neopterygii</taxon>
        <taxon>Teleostei</taxon>
        <taxon>Neoteleostei</taxon>
        <taxon>Acanthomorphata</taxon>
        <taxon>Eupercaria</taxon>
        <taxon>Perciformes</taxon>
        <taxon>Cottioidei</taxon>
        <taxon>Cottales</taxon>
        <taxon>Liparidae</taxon>
        <taxon>Liparis</taxon>
    </lineage>
</organism>
<dbReference type="AlphaFoldDB" id="A0A4Z2JC22"/>
<evidence type="ECO:0000313" key="3">
    <source>
        <dbReference type="Proteomes" id="UP000314294"/>
    </source>
</evidence>
<feature type="region of interest" description="Disordered" evidence="1">
    <location>
        <begin position="1"/>
        <end position="120"/>
    </location>
</feature>
<name>A0A4Z2JC22_9TELE</name>
<sequence length="241" mass="26691">MKPVKHKLLTRAALDGVDERRGRAARGQPAASRQREGEGPEAADGEREGQPDRSTGLTAGRRGQPSAREAWREKEQRQITPLSQSKRIVPPPRGVTTSCGQRGAEGPQRPPSGPQEHVLAPPRVDGWITALDIWKVKEKRFSNSPMMNPSIVGGDLWLPERKTERGSVPDAAQTLTFVSLTLFPLWPRPARRSGRREEGRGPRHGYVSIPRSWLRSCRTPESSSRNTPTAPMPARRSLIAM</sequence>
<protein>
    <submittedName>
        <fullName evidence="2">Uncharacterized protein</fullName>
    </submittedName>
</protein>
<dbReference type="EMBL" id="SRLO01000008">
    <property type="protein sequence ID" value="TNN87865.1"/>
    <property type="molecule type" value="Genomic_DNA"/>
</dbReference>